<name>A0ABD3SYY9_9LAMI</name>
<dbReference type="PANTHER" id="PTHR37697:SF2">
    <property type="entry name" value="AP2-LIKE ETHYLENE-RESPONSIVE TRANSCRIPTION FACTOR SNZ"/>
    <property type="match status" value="1"/>
</dbReference>
<accession>A0ABD3SYY9</accession>
<organism evidence="1 2">
    <name type="scientific">Penstemon smallii</name>
    <dbReference type="NCBI Taxonomy" id="265156"/>
    <lineage>
        <taxon>Eukaryota</taxon>
        <taxon>Viridiplantae</taxon>
        <taxon>Streptophyta</taxon>
        <taxon>Embryophyta</taxon>
        <taxon>Tracheophyta</taxon>
        <taxon>Spermatophyta</taxon>
        <taxon>Magnoliopsida</taxon>
        <taxon>eudicotyledons</taxon>
        <taxon>Gunneridae</taxon>
        <taxon>Pentapetalae</taxon>
        <taxon>asterids</taxon>
        <taxon>lamiids</taxon>
        <taxon>Lamiales</taxon>
        <taxon>Plantaginaceae</taxon>
        <taxon>Cheloneae</taxon>
        <taxon>Penstemon</taxon>
    </lineage>
</organism>
<reference evidence="1 2" key="1">
    <citation type="submission" date="2024-12" db="EMBL/GenBank/DDBJ databases">
        <title>The unique morphological basis and parallel evolutionary history of personate flowers in Penstemon.</title>
        <authorList>
            <person name="Depatie T.H."/>
            <person name="Wessinger C.A."/>
        </authorList>
    </citation>
    <scope>NUCLEOTIDE SEQUENCE [LARGE SCALE GENOMIC DNA]</scope>
    <source>
        <strain evidence="1">WTNN_2</strain>
        <tissue evidence="1">Leaf</tissue>
    </source>
</reference>
<evidence type="ECO:0000313" key="1">
    <source>
        <dbReference type="EMBL" id="KAL3829621.1"/>
    </source>
</evidence>
<dbReference type="AlphaFoldDB" id="A0ABD3SYY9"/>
<comment type="caution">
    <text evidence="1">The sequence shown here is derived from an EMBL/GenBank/DDBJ whole genome shotgun (WGS) entry which is preliminary data.</text>
</comment>
<keyword evidence="2" id="KW-1185">Reference proteome</keyword>
<dbReference type="Proteomes" id="UP001634393">
    <property type="component" value="Unassembled WGS sequence"/>
</dbReference>
<sequence length="155" mass="17722">MEVEMSDTNTNTNTDTNTAIVYLDLVAALEKATLMAKQIPTTKDPSQLQHIHTTLHSAHHNLSLYLSHHHHHPQNSFSDPMQIGDEQNSKATTTTVDKVEERMRDCFIKNKRPKRPISPSADQRRNYENEGFNAAEFDPIGTRLRSLDLIYQFHA</sequence>
<gene>
    <name evidence="1" type="ORF">ACJIZ3_018423</name>
</gene>
<evidence type="ECO:0000313" key="2">
    <source>
        <dbReference type="Proteomes" id="UP001634393"/>
    </source>
</evidence>
<dbReference type="PANTHER" id="PTHR37697">
    <property type="entry name" value="AP2-LIKE ETHYLENE-RESPONSIVE TRANSCRIPTION FACTOR SNZ"/>
    <property type="match status" value="1"/>
</dbReference>
<protein>
    <submittedName>
        <fullName evidence="1">Uncharacterized protein</fullName>
    </submittedName>
</protein>
<dbReference type="EMBL" id="JBJXBP010000005">
    <property type="protein sequence ID" value="KAL3829621.1"/>
    <property type="molecule type" value="Genomic_DNA"/>
</dbReference>
<proteinExistence type="predicted"/>